<dbReference type="GO" id="GO:0005634">
    <property type="term" value="C:nucleus"/>
    <property type="evidence" value="ECO:0007669"/>
    <property type="project" value="UniProtKB-SubCell"/>
</dbReference>
<dbReference type="PANTHER" id="PTHR11850">
    <property type="entry name" value="HOMEOBOX PROTEIN TRANSCRIPTION FACTORS"/>
    <property type="match status" value="1"/>
</dbReference>
<comment type="caution">
    <text evidence="7">The sequence shown here is derived from an EMBL/GenBank/DDBJ whole genome shotgun (WGS) entry which is preliminary data.</text>
</comment>
<dbReference type="SUPFAM" id="SSF46689">
    <property type="entry name" value="Homeodomain-like"/>
    <property type="match status" value="1"/>
</dbReference>
<dbReference type="InterPro" id="IPR001356">
    <property type="entry name" value="HD"/>
</dbReference>
<feature type="compositionally biased region" description="Polar residues" evidence="5">
    <location>
        <begin position="203"/>
        <end position="214"/>
    </location>
</feature>
<proteinExistence type="predicted"/>
<dbReference type="SMART" id="SM00389">
    <property type="entry name" value="HOX"/>
    <property type="match status" value="1"/>
</dbReference>
<dbReference type="PROSITE" id="PS50071">
    <property type="entry name" value="HOMEOBOX_2"/>
    <property type="match status" value="1"/>
</dbReference>
<feature type="DNA-binding region" description="Homeobox" evidence="4">
    <location>
        <begin position="139"/>
        <end position="201"/>
    </location>
</feature>
<evidence type="ECO:0000313" key="8">
    <source>
        <dbReference type="Proteomes" id="UP000050424"/>
    </source>
</evidence>
<dbReference type="GO" id="GO:0003677">
    <property type="term" value="F:DNA binding"/>
    <property type="evidence" value="ECO:0007669"/>
    <property type="project" value="UniProtKB-UniRule"/>
</dbReference>
<dbReference type="InterPro" id="IPR008422">
    <property type="entry name" value="KN_HD"/>
</dbReference>
<feature type="compositionally biased region" description="Polar residues" evidence="5">
    <location>
        <begin position="130"/>
        <end position="142"/>
    </location>
</feature>
<keyword evidence="2 4" id="KW-0371">Homeobox</keyword>
<name>A0A0P7BUU0_9HYPO</name>
<dbReference type="AlphaFoldDB" id="A0A0P7BUU0"/>
<reference evidence="7 8" key="1">
    <citation type="submission" date="2015-09" db="EMBL/GenBank/DDBJ databases">
        <title>Draft genome of a European isolate of the apple canker pathogen Neonectria ditissima.</title>
        <authorList>
            <person name="Gomez-Cortecero A."/>
            <person name="Harrison R.J."/>
            <person name="Armitage A.D."/>
        </authorList>
    </citation>
    <scope>NUCLEOTIDE SEQUENCE [LARGE SCALE GENOMIC DNA]</scope>
    <source>
        <strain evidence="7 8">R09/05</strain>
    </source>
</reference>
<dbReference type="CDD" id="cd00086">
    <property type="entry name" value="homeodomain"/>
    <property type="match status" value="1"/>
</dbReference>
<dbReference type="Pfam" id="PF05920">
    <property type="entry name" value="Homeobox_KN"/>
    <property type="match status" value="1"/>
</dbReference>
<dbReference type="InterPro" id="IPR006600">
    <property type="entry name" value="HTH_CenpB_DNA-bd_dom"/>
</dbReference>
<feature type="region of interest" description="Disordered" evidence="5">
    <location>
        <begin position="104"/>
        <end position="143"/>
    </location>
</feature>
<evidence type="ECO:0000256" key="4">
    <source>
        <dbReference type="PROSITE-ProRule" id="PRU00108"/>
    </source>
</evidence>
<dbReference type="Gene3D" id="1.10.10.60">
    <property type="entry name" value="Homeodomain-like"/>
    <property type="match status" value="1"/>
</dbReference>
<gene>
    <name evidence="7" type="ORF">AK830_g1192</name>
</gene>
<dbReference type="InterPro" id="IPR050224">
    <property type="entry name" value="TALE_homeobox"/>
</dbReference>
<organism evidence="7 8">
    <name type="scientific">Neonectria ditissima</name>
    <dbReference type="NCBI Taxonomy" id="78410"/>
    <lineage>
        <taxon>Eukaryota</taxon>
        <taxon>Fungi</taxon>
        <taxon>Dikarya</taxon>
        <taxon>Ascomycota</taxon>
        <taxon>Pezizomycotina</taxon>
        <taxon>Sordariomycetes</taxon>
        <taxon>Hypocreomycetidae</taxon>
        <taxon>Hypocreales</taxon>
        <taxon>Nectriaceae</taxon>
        <taxon>Neonectria</taxon>
    </lineage>
</organism>
<evidence type="ECO:0000256" key="3">
    <source>
        <dbReference type="ARBA" id="ARBA00023242"/>
    </source>
</evidence>
<evidence type="ECO:0000256" key="1">
    <source>
        <dbReference type="ARBA" id="ARBA00023125"/>
    </source>
</evidence>
<dbReference type="Pfam" id="PF03221">
    <property type="entry name" value="HTH_Tnp_Tc5"/>
    <property type="match status" value="1"/>
</dbReference>
<feature type="domain" description="Homeobox" evidence="6">
    <location>
        <begin position="137"/>
        <end position="200"/>
    </location>
</feature>
<keyword evidence="1 4" id="KW-0238">DNA-binding</keyword>
<keyword evidence="8" id="KW-1185">Reference proteome</keyword>
<evidence type="ECO:0000256" key="2">
    <source>
        <dbReference type="ARBA" id="ARBA00023155"/>
    </source>
</evidence>
<evidence type="ECO:0000313" key="7">
    <source>
        <dbReference type="EMBL" id="KPM45389.1"/>
    </source>
</evidence>
<keyword evidence="3 4" id="KW-0539">Nucleus</keyword>
<feature type="compositionally biased region" description="Polar residues" evidence="5">
    <location>
        <begin position="104"/>
        <end position="116"/>
    </location>
</feature>
<dbReference type="Proteomes" id="UP000050424">
    <property type="component" value="Unassembled WGS sequence"/>
</dbReference>
<dbReference type="STRING" id="78410.A0A0P7BUU0"/>
<protein>
    <recommendedName>
        <fullName evidence="6">Homeobox domain-containing protein</fullName>
    </recommendedName>
</protein>
<dbReference type="EMBL" id="LKCW01000008">
    <property type="protein sequence ID" value="KPM45389.1"/>
    <property type="molecule type" value="Genomic_DNA"/>
</dbReference>
<sequence>MTFQDIPSQGTGLDFNLDNPFEDLGFLSEGHVFDDTPFDSENHAAAADDISWFAHEIPPVDSANGDGQGQSIEPFQQNAPRYEAIASSAPDSLAYDPSALSSITSHIPTESNTGTSFPREPNAHDPSLSVHDTAQTTATSKSGIRFNKEAVRILKHWLSTHSSHPYPDESERRRLQGQTGLNKTQIANWLANARRRGKIPPSRATSFHTSSSANPIEVPKRLGTPAIHAGSSQLNPLERWVDSPPENEPASASAIARAMASPSHESLRHIDSLSHKLARNDSEKSFGNTSSAQSVDTSCSSGISLVSATSNASHASLGSFQVFMRPRSRRRKRMQKQSDVKTTLSNPWKTFQCTFCTETFSASSKFTAWPMKRWKVAMPEIRSRCGFCGHTMDTWDARVHHLATHFKAGKTMADWKGDWGFDPEIVVLVENSIPPYFIHIERTTPFPFEGSRALAETPRSAFELIKLELAYFMQNQFDKNSRMPSKEEMQLEACRIMLASETAYRQDGNQQGASPFSWLHDLIMSDDDIVQKAKMSPIRSPAESRLFTLKINGKNSLFEDCPFEAQLHDFVQSRHLLGQAISLNELKEETCYIIGRMEEVSTTPSGFIANWLVTIIHSTPDWLCGFRRRANISMAEDVETQERNIDANIRDYTNLEREMATYLDMQRRIGIEPTDEDLRSQARIIIYGSDVGYNHTAADDNYWLLAFKQRHLPDSYPFDVSIEANITQAQVSMPLYPLSINPTVSNHSSPQGLTETGDQHSILEARSLVMKAGSFFISDPNFYRWITEELGRWVTATMSPHNPACHVPSDEEIQHYARWITYNDDDPLNQTIAENRDWLDGFKRDMGILSEAAFTFSVDN</sequence>
<accession>A0A0P7BUU0</accession>
<comment type="subcellular location">
    <subcellularLocation>
        <location evidence="4">Nucleus</location>
    </subcellularLocation>
</comment>
<dbReference type="OrthoDB" id="10056939at2759"/>
<dbReference type="InterPro" id="IPR009057">
    <property type="entry name" value="Homeodomain-like_sf"/>
</dbReference>
<evidence type="ECO:0000259" key="6">
    <source>
        <dbReference type="PROSITE" id="PS50071"/>
    </source>
</evidence>
<feature type="region of interest" description="Disordered" evidence="5">
    <location>
        <begin position="199"/>
        <end position="218"/>
    </location>
</feature>
<evidence type="ECO:0000256" key="5">
    <source>
        <dbReference type="SAM" id="MobiDB-lite"/>
    </source>
</evidence>
<dbReference type="GO" id="GO:0006355">
    <property type="term" value="P:regulation of DNA-templated transcription"/>
    <property type="evidence" value="ECO:0007669"/>
    <property type="project" value="InterPro"/>
</dbReference>